<dbReference type="Gene3D" id="2.40.30.10">
    <property type="entry name" value="Translation factors"/>
    <property type="match status" value="2"/>
</dbReference>
<feature type="region of interest" description="Disordered" evidence="10">
    <location>
        <begin position="54"/>
        <end position="98"/>
    </location>
</feature>
<dbReference type="PROSITE" id="PS01176">
    <property type="entry name" value="IF2"/>
    <property type="match status" value="1"/>
</dbReference>
<dbReference type="InterPro" id="IPR009000">
    <property type="entry name" value="Transl_B-barrel_sf"/>
</dbReference>
<organism evidence="12 13">
    <name type="scientific">Floridaenema flaviceps BLCC-F50</name>
    <dbReference type="NCBI Taxonomy" id="3153642"/>
    <lineage>
        <taxon>Bacteria</taxon>
        <taxon>Bacillati</taxon>
        <taxon>Cyanobacteriota</taxon>
        <taxon>Cyanophyceae</taxon>
        <taxon>Oscillatoriophycideae</taxon>
        <taxon>Aerosakkonematales</taxon>
        <taxon>Aerosakkonemataceae</taxon>
        <taxon>Floridanema</taxon>
        <taxon>Floridanema flaviceps</taxon>
    </lineage>
</organism>
<evidence type="ECO:0000256" key="3">
    <source>
        <dbReference type="ARBA" id="ARBA00022540"/>
    </source>
</evidence>
<comment type="caution">
    <text evidence="12">The sequence shown here is derived from an EMBL/GenBank/DDBJ whole genome shotgun (WGS) entry which is preliminary data.</text>
</comment>
<dbReference type="GO" id="GO:0003743">
    <property type="term" value="F:translation initiation factor activity"/>
    <property type="evidence" value="ECO:0007669"/>
    <property type="project" value="UniProtKB-KW"/>
</dbReference>
<dbReference type="SUPFAM" id="SSF52540">
    <property type="entry name" value="P-loop containing nucleoside triphosphate hydrolases"/>
    <property type="match status" value="1"/>
</dbReference>
<dbReference type="InterPro" id="IPR006847">
    <property type="entry name" value="IF2_N"/>
</dbReference>
<dbReference type="SUPFAM" id="SSF50447">
    <property type="entry name" value="Translation proteins"/>
    <property type="match status" value="2"/>
</dbReference>
<evidence type="ECO:0000313" key="12">
    <source>
        <dbReference type="EMBL" id="MFB2896629.1"/>
    </source>
</evidence>
<sequence>MNNGKVRIYELSRELNLENKDILAICDQLRIPVKSHSSTIPDADAERIRTAAEKYTAQHSSPTKEVMNRVSTSGSRNNHNTQASANAPGLGAKPNAPKKQQILGIRQHQEISNNNPGKPQGPTVAIPPRAPVNNQPTQSSVKPTAPNKPVRPNPQPETIAKPADTDRETSDDKPDGKPDGKPKPSQNSTVTAAVAPKPKLVEPPPRPNAPSANVPLPTPRPQPQQPQQPQPAQAVEQPKPDQPKSEQPRKKLKPVGQPKDRQERPEKVAPTGEKPNRPAAVAAPVPAIPELQRPKPPVRPTAPAALKPTGRTVAEEDVEPVIPEDIDLDGKQRKADKELKRPVAIPPRTPPKRKKWEEEEEEQPQKAAKLAGKGKRSKQIIDEDEIDFDDPELDALAPAIQVSLSVARPPKPKAAKPAQPTPVATPTARVKPSRDGGSANRAANNRRNREEVAPERPQKLVLTGNMTVQELAAALGIAETEIIRRLFMKGIPVSVTQNLDKATITMVADEIGVEVETAQKQSEATKGSEMIDAEDLEYLERRPPVVTIMGHVDHGKTSLLDAIRASKVAQGEAGGITQHIGAYHVDVQHNDETQQVVFLDTPGHEAFTAMRARGARVTDIAVLVVAADDGVQPQTVEAISHAKAAEVPILVAINKIDKPEAQPDRVKQELTEFGLVPEEWGGETIMVPVSAIQKENLDTLLEMILLIAEVDEHLLANPNRAAKGTVIEANLDKSRGPVATLLVQNGTLQVGDILVAGSAFGKVRAMIDDRGQRVDAATPSFAVEVLGLGDVPAAGDEFEVYQDEKKARVTAEARAEQQRQSRLMRGVTLTTLSAQAQEGELKELNLILKADVQGSLEAIIGSLQQLPQNQVQIRILLAAPGEVTQTDVDLAAASNAVIIGFNTTLASGARQAADQAGIDVREYNIIYKLLEDIQGAMEGLLEPELVEEPLGQVEVRAVFPVGRGAVAGCYIQSGKVIRNCKVRVRRNGQVIYEGSLDSLKRMKEDAREVNAGFECGIGIDKFNDWQEGDIIEAYRMVTKRRTLTGS</sequence>
<dbReference type="CDD" id="cd01887">
    <property type="entry name" value="IF2_eIF5B"/>
    <property type="match status" value="1"/>
</dbReference>
<dbReference type="PANTHER" id="PTHR43381">
    <property type="entry name" value="TRANSLATION INITIATION FACTOR IF-2-RELATED"/>
    <property type="match status" value="1"/>
</dbReference>
<dbReference type="InterPro" id="IPR053905">
    <property type="entry name" value="EF-G-like_DII"/>
</dbReference>
<dbReference type="HAMAP" id="MF_00100_B">
    <property type="entry name" value="IF_2_B"/>
    <property type="match status" value="1"/>
</dbReference>
<dbReference type="Gene3D" id="1.10.10.2480">
    <property type="match status" value="1"/>
</dbReference>
<comment type="similarity">
    <text evidence="1 8 9">Belongs to the TRAFAC class translation factor GTPase superfamily. Classic translation factor GTPase family. IF-2 subfamily.</text>
</comment>
<evidence type="ECO:0000256" key="5">
    <source>
        <dbReference type="ARBA" id="ARBA00022917"/>
    </source>
</evidence>
<feature type="compositionally biased region" description="Polar residues" evidence="10">
    <location>
        <begin position="57"/>
        <end position="85"/>
    </location>
</feature>
<dbReference type="Gene3D" id="3.40.50.10050">
    <property type="entry name" value="Translation initiation factor IF- 2, domain 3"/>
    <property type="match status" value="1"/>
</dbReference>
<dbReference type="InterPro" id="IPR000795">
    <property type="entry name" value="T_Tr_GTP-bd_dom"/>
</dbReference>
<dbReference type="PANTHER" id="PTHR43381:SF5">
    <property type="entry name" value="TR-TYPE G DOMAIN-CONTAINING PROTEIN"/>
    <property type="match status" value="1"/>
</dbReference>
<feature type="compositionally biased region" description="Basic and acidic residues" evidence="10">
    <location>
        <begin position="328"/>
        <end position="341"/>
    </location>
</feature>
<comment type="caution">
    <text evidence="8">Lacks conserved residue(s) required for the propagation of feature annotation.</text>
</comment>
<feature type="compositionally biased region" description="Acidic residues" evidence="10">
    <location>
        <begin position="315"/>
        <end position="327"/>
    </location>
</feature>
<feature type="compositionally biased region" description="Pro residues" evidence="10">
    <location>
        <begin position="216"/>
        <end position="229"/>
    </location>
</feature>
<keyword evidence="6 8" id="KW-0342">GTP-binding</keyword>
<keyword evidence="13" id="KW-1185">Reference proteome</keyword>
<dbReference type="Pfam" id="PF00009">
    <property type="entry name" value="GTP_EFTU"/>
    <property type="match status" value="1"/>
</dbReference>
<evidence type="ECO:0000313" key="13">
    <source>
        <dbReference type="Proteomes" id="UP001576784"/>
    </source>
</evidence>
<comment type="function">
    <text evidence="7 8 9">One of the essential components for the initiation of protein synthesis. Protects formylmethionyl-tRNA from spontaneous hydrolysis and promotes its binding to the 30S ribosomal subunits. Also involved in the hydrolysis of GTP during the formation of the 70S ribosomal complex.</text>
</comment>
<feature type="compositionally biased region" description="Basic and acidic residues" evidence="10">
    <location>
        <begin position="163"/>
        <end position="182"/>
    </location>
</feature>
<feature type="region of interest" description="Disordered" evidence="10">
    <location>
        <begin position="110"/>
        <end position="379"/>
    </location>
</feature>
<dbReference type="InterPro" id="IPR023115">
    <property type="entry name" value="TIF_IF2_dom3"/>
</dbReference>
<dbReference type="InterPro" id="IPR015760">
    <property type="entry name" value="TIF_IF2"/>
</dbReference>
<evidence type="ECO:0000256" key="10">
    <source>
        <dbReference type="SAM" id="MobiDB-lite"/>
    </source>
</evidence>
<evidence type="ECO:0000256" key="8">
    <source>
        <dbReference type="HAMAP-Rule" id="MF_00100"/>
    </source>
</evidence>
<keyword evidence="4 8" id="KW-0547">Nucleotide-binding</keyword>
<dbReference type="InterPro" id="IPR036925">
    <property type="entry name" value="TIF_IF2_dom3_sf"/>
</dbReference>
<keyword evidence="5 8" id="KW-0648">Protein biosynthesis</keyword>
<reference evidence="12 13" key="1">
    <citation type="submission" date="2024-09" db="EMBL/GenBank/DDBJ databases">
        <title>Floridaenema gen nov. (Aerosakkonemataceae, Aerosakkonematales ord. nov., Cyanobacteria) from benthic tropical and subtropical fresh waters, with the description of four new species.</title>
        <authorList>
            <person name="Moretto J.A."/>
            <person name="Berthold D.E."/>
            <person name="Lefler F.W."/>
            <person name="Huang I.-S."/>
            <person name="Laughinghouse H. IV."/>
        </authorList>
    </citation>
    <scope>NUCLEOTIDE SEQUENCE [LARGE SCALE GENOMIC DNA]</scope>
    <source>
        <strain evidence="12 13">BLCC-F50</strain>
    </source>
</reference>
<evidence type="ECO:0000256" key="6">
    <source>
        <dbReference type="ARBA" id="ARBA00023134"/>
    </source>
</evidence>
<feature type="compositionally biased region" description="Basic and acidic residues" evidence="10">
    <location>
        <begin position="258"/>
        <end position="267"/>
    </location>
</feature>
<dbReference type="Pfam" id="PF22042">
    <property type="entry name" value="EF-G_D2"/>
    <property type="match status" value="1"/>
</dbReference>
<dbReference type="Pfam" id="PF04760">
    <property type="entry name" value="IF2_N"/>
    <property type="match status" value="2"/>
</dbReference>
<dbReference type="CDD" id="cd03692">
    <property type="entry name" value="mtIF2_IVc"/>
    <property type="match status" value="1"/>
</dbReference>
<proteinExistence type="inferred from homology"/>
<evidence type="ECO:0000256" key="4">
    <source>
        <dbReference type="ARBA" id="ARBA00022741"/>
    </source>
</evidence>
<dbReference type="EMBL" id="JBHFNR010000207">
    <property type="protein sequence ID" value="MFB2896629.1"/>
    <property type="molecule type" value="Genomic_DNA"/>
</dbReference>
<dbReference type="InterPro" id="IPR000178">
    <property type="entry name" value="TF_IF2_bacterial-like"/>
</dbReference>
<accession>A0ABV4Y0E9</accession>
<feature type="binding site" evidence="8">
    <location>
        <begin position="550"/>
        <end position="557"/>
    </location>
    <ligand>
        <name>GTP</name>
        <dbReference type="ChEBI" id="CHEBI:37565"/>
    </ligand>
</feature>
<dbReference type="RefSeq" id="WP_413266252.1">
    <property type="nucleotide sequence ID" value="NZ_JBHFNR010000207.1"/>
</dbReference>
<keyword evidence="3 8" id="KW-0396">Initiation factor</keyword>
<dbReference type="PRINTS" id="PR00315">
    <property type="entry name" value="ELONGATNFCT"/>
</dbReference>
<dbReference type="SUPFAM" id="SSF52156">
    <property type="entry name" value="Initiation factor IF2/eIF5b, domain 3"/>
    <property type="match status" value="1"/>
</dbReference>
<gene>
    <name evidence="8 12" type="primary">infB</name>
    <name evidence="12" type="ORF">ACE1CI_27260</name>
</gene>
<dbReference type="Pfam" id="PF11987">
    <property type="entry name" value="IF-2"/>
    <property type="match status" value="1"/>
</dbReference>
<feature type="compositionally biased region" description="Low complexity" evidence="10">
    <location>
        <begin position="415"/>
        <end position="430"/>
    </location>
</feature>
<dbReference type="PROSITE" id="PS51722">
    <property type="entry name" value="G_TR_2"/>
    <property type="match status" value="1"/>
</dbReference>
<protein>
    <recommendedName>
        <fullName evidence="2 8">Translation initiation factor IF-2</fullName>
    </recommendedName>
</protein>
<evidence type="ECO:0000256" key="2">
    <source>
        <dbReference type="ARBA" id="ARBA00020675"/>
    </source>
</evidence>
<comment type="subcellular location">
    <subcellularLocation>
        <location evidence="8">Cytoplasm</location>
    </subcellularLocation>
</comment>
<evidence type="ECO:0000256" key="9">
    <source>
        <dbReference type="RuleBase" id="RU000644"/>
    </source>
</evidence>
<dbReference type="InterPro" id="IPR005225">
    <property type="entry name" value="Small_GTP-bd"/>
</dbReference>
<keyword evidence="8" id="KW-0963">Cytoplasm</keyword>
<feature type="compositionally biased region" description="Polar residues" evidence="10">
    <location>
        <begin position="132"/>
        <end position="142"/>
    </location>
</feature>
<dbReference type="Proteomes" id="UP001576784">
    <property type="component" value="Unassembled WGS sequence"/>
</dbReference>
<dbReference type="Gene3D" id="3.40.50.300">
    <property type="entry name" value="P-loop containing nucleotide triphosphate hydrolases"/>
    <property type="match status" value="1"/>
</dbReference>
<dbReference type="CDD" id="cd03702">
    <property type="entry name" value="IF2_mtIF2_II"/>
    <property type="match status" value="1"/>
</dbReference>
<name>A0ABV4Y0E9_9CYAN</name>
<evidence type="ECO:0000259" key="11">
    <source>
        <dbReference type="PROSITE" id="PS51722"/>
    </source>
</evidence>
<dbReference type="InterPro" id="IPR044145">
    <property type="entry name" value="IF2_II"/>
</dbReference>
<dbReference type="NCBIfam" id="TIGR00231">
    <property type="entry name" value="small_GTP"/>
    <property type="match status" value="1"/>
</dbReference>
<feature type="domain" description="Tr-type G" evidence="11">
    <location>
        <begin position="541"/>
        <end position="712"/>
    </location>
</feature>
<dbReference type="InterPro" id="IPR027417">
    <property type="entry name" value="P-loop_NTPase"/>
</dbReference>
<evidence type="ECO:0000256" key="7">
    <source>
        <dbReference type="ARBA" id="ARBA00025162"/>
    </source>
</evidence>
<evidence type="ECO:0000256" key="1">
    <source>
        <dbReference type="ARBA" id="ARBA00007733"/>
    </source>
</evidence>
<feature type="binding site" evidence="8">
    <location>
        <begin position="654"/>
        <end position="657"/>
    </location>
    <ligand>
        <name>GTP</name>
        <dbReference type="ChEBI" id="CHEBI:37565"/>
    </ligand>
</feature>
<feature type="compositionally biased region" description="Basic and acidic residues" evidence="10">
    <location>
        <begin position="238"/>
        <end position="249"/>
    </location>
</feature>
<feature type="region of interest" description="Disordered" evidence="10">
    <location>
        <begin position="407"/>
        <end position="455"/>
    </location>
</feature>
<dbReference type="NCBIfam" id="TIGR00487">
    <property type="entry name" value="IF-2"/>
    <property type="match status" value="1"/>
</dbReference>
<feature type="binding site" evidence="8">
    <location>
        <begin position="600"/>
        <end position="604"/>
    </location>
    <ligand>
        <name>GTP</name>
        <dbReference type="ChEBI" id="CHEBI:37565"/>
    </ligand>
</feature>